<evidence type="ECO:0000259" key="2">
    <source>
        <dbReference type="PROSITE" id="PS50217"/>
    </source>
</evidence>
<reference evidence="3" key="1">
    <citation type="submission" date="2023-06" db="EMBL/GenBank/DDBJ databases">
        <authorList>
            <person name="Delattre M."/>
        </authorList>
    </citation>
    <scope>NUCLEOTIDE SEQUENCE</scope>
    <source>
        <strain evidence="3">AF72</strain>
    </source>
</reference>
<dbReference type="Proteomes" id="UP001177023">
    <property type="component" value="Unassembled WGS sequence"/>
</dbReference>
<dbReference type="GO" id="GO:0003700">
    <property type="term" value="F:DNA-binding transcription factor activity"/>
    <property type="evidence" value="ECO:0007669"/>
    <property type="project" value="InterPro"/>
</dbReference>
<feature type="compositionally biased region" description="Low complexity" evidence="1">
    <location>
        <begin position="210"/>
        <end position="221"/>
    </location>
</feature>
<name>A0AA36CRC9_9BILA</name>
<organism evidence="3 4">
    <name type="scientific">Mesorhabditis spiculigera</name>
    <dbReference type="NCBI Taxonomy" id="96644"/>
    <lineage>
        <taxon>Eukaryota</taxon>
        <taxon>Metazoa</taxon>
        <taxon>Ecdysozoa</taxon>
        <taxon>Nematoda</taxon>
        <taxon>Chromadorea</taxon>
        <taxon>Rhabditida</taxon>
        <taxon>Rhabditina</taxon>
        <taxon>Rhabditomorpha</taxon>
        <taxon>Rhabditoidea</taxon>
        <taxon>Rhabditidae</taxon>
        <taxon>Mesorhabditinae</taxon>
        <taxon>Mesorhabditis</taxon>
    </lineage>
</organism>
<sequence length="333" mass="36802">MSSLPVECCELYMDESMALIPLIGEDVCLASVQSVESNPISSLIVSAAPFCNVGPIAHPPRRPPPFLSHAPSDFFVSTPSPRLPPPPPHAPSLQPPPALHAIRSPTLEPIQLCRPTEATGPFMDQLVEESIECYSNYCQIDQPAQQHFINNPQYSSYSTDLDLTLLEQELAPYQCPPACSDSPVEPIPFLDDLILSVRAEIEATKELDLSPSQSAVPSPAVSRKRSIDEDSSSQSETSDEDLPRPKRKPISLASLTREEAAARKREQNRMAALRYREKQRRSKKGEIREVDHLIARNEFLAAESIRLEKEVRALRASLYSQFGIPLPPSSTSS</sequence>
<dbReference type="AlphaFoldDB" id="A0AA36CRC9"/>
<evidence type="ECO:0000313" key="3">
    <source>
        <dbReference type="EMBL" id="CAJ0573079.1"/>
    </source>
</evidence>
<feature type="region of interest" description="Disordered" evidence="1">
    <location>
        <begin position="77"/>
        <end position="100"/>
    </location>
</feature>
<dbReference type="Gene3D" id="1.20.5.170">
    <property type="match status" value="1"/>
</dbReference>
<feature type="non-terminal residue" evidence="3">
    <location>
        <position position="333"/>
    </location>
</feature>
<dbReference type="PROSITE" id="PS50217">
    <property type="entry name" value="BZIP"/>
    <property type="match status" value="1"/>
</dbReference>
<proteinExistence type="predicted"/>
<protein>
    <recommendedName>
        <fullName evidence="2">BZIP domain-containing protein</fullName>
    </recommendedName>
</protein>
<dbReference type="InterPro" id="IPR004827">
    <property type="entry name" value="bZIP"/>
</dbReference>
<comment type="caution">
    <text evidence="3">The sequence shown here is derived from an EMBL/GenBank/DDBJ whole genome shotgun (WGS) entry which is preliminary data.</text>
</comment>
<dbReference type="InterPro" id="IPR046347">
    <property type="entry name" value="bZIP_sf"/>
</dbReference>
<dbReference type="SUPFAM" id="SSF57959">
    <property type="entry name" value="Leucine zipper domain"/>
    <property type="match status" value="1"/>
</dbReference>
<gene>
    <name evidence="3" type="ORF">MSPICULIGERA_LOCUS11448</name>
</gene>
<accession>A0AA36CRC9</accession>
<dbReference type="EMBL" id="CATQJA010002613">
    <property type="protein sequence ID" value="CAJ0573079.1"/>
    <property type="molecule type" value="Genomic_DNA"/>
</dbReference>
<feature type="compositionally biased region" description="Pro residues" evidence="1">
    <location>
        <begin position="81"/>
        <end position="98"/>
    </location>
</feature>
<feature type="region of interest" description="Disordered" evidence="1">
    <location>
        <begin position="208"/>
        <end position="287"/>
    </location>
</feature>
<feature type="domain" description="BZIP" evidence="2">
    <location>
        <begin position="258"/>
        <end position="321"/>
    </location>
</feature>
<keyword evidence="4" id="KW-1185">Reference proteome</keyword>
<evidence type="ECO:0000313" key="4">
    <source>
        <dbReference type="Proteomes" id="UP001177023"/>
    </source>
</evidence>
<feature type="compositionally biased region" description="Basic and acidic residues" evidence="1">
    <location>
        <begin position="256"/>
        <end position="268"/>
    </location>
</feature>
<evidence type="ECO:0000256" key="1">
    <source>
        <dbReference type="SAM" id="MobiDB-lite"/>
    </source>
</evidence>
<dbReference type="CDD" id="cd14692">
    <property type="entry name" value="bZIP_ATF4"/>
    <property type="match status" value="1"/>
</dbReference>